<gene>
    <name evidence="1" type="ORF">IJ22_04380</name>
</gene>
<evidence type="ECO:0000313" key="2">
    <source>
        <dbReference type="Proteomes" id="UP000061660"/>
    </source>
</evidence>
<dbReference type="OrthoDB" id="2381583at2"/>
<evidence type="ECO:0000313" key="1">
    <source>
        <dbReference type="EMBL" id="ALS20826.1"/>
    </source>
</evidence>
<dbReference type="Proteomes" id="UP000061660">
    <property type="component" value="Chromosome"/>
</dbReference>
<dbReference type="STRING" id="162209.IJ22_04380"/>
<sequence>MLQVYDDVRGDVRYLAGELAALCPESFLARNRVKGVNGKTIDWSTRYTA</sequence>
<name>A0A0U2W5X6_9BACL</name>
<organism evidence="1 2">
    <name type="scientific">Paenibacillus naphthalenovorans</name>
    <dbReference type="NCBI Taxonomy" id="162209"/>
    <lineage>
        <taxon>Bacteria</taxon>
        <taxon>Bacillati</taxon>
        <taxon>Bacillota</taxon>
        <taxon>Bacilli</taxon>
        <taxon>Bacillales</taxon>
        <taxon>Paenibacillaceae</taxon>
        <taxon>Paenibacillus</taxon>
    </lineage>
</organism>
<dbReference type="KEGG" id="pnp:IJ22_04380"/>
<proteinExistence type="predicted"/>
<dbReference type="PATRIC" id="fig|162209.4.peg.463"/>
<dbReference type="AlphaFoldDB" id="A0A0U2W5X6"/>
<keyword evidence="2" id="KW-1185">Reference proteome</keyword>
<reference evidence="2" key="1">
    <citation type="submission" date="2015-12" db="EMBL/GenBank/DDBJ databases">
        <title>Complete genome sequences of two moderately thermophilic Paenibacillus species.</title>
        <authorList>
            <person name="Butler R.III."/>
            <person name="Wang J."/>
            <person name="Stark B.C."/>
            <person name="Pombert J.-F."/>
        </authorList>
    </citation>
    <scope>NUCLEOTIDE SEQUENCE [LARGE SCALE GENOMIC DNA]</scope>
    <source>
        <strain evidence="2">32O-Y</strain>
    </source>
</reference>
<dbReference type="RefSeq" id="WP_160327335.1">
    <property type="nucleotide sequence ID" value="NZ_BJCS01000002.1"/>
</dbReference>
<accession>A0A0U2W5X6</accession>
<protein>
    <submittedName>
        <fullName evidence="1">Uncharacterized protein</fullName>
    </submittedName>
</protein>
<reference evidence="1 2" key="2">
    <citation type="journal article" date="2016" name="Genome Announc.">
        <title>Complete Genome Sequences of Two Interactive Moderate Thermophiles, Paenibacillus napthalenovorans 32O-Y and Paenibacillus sp. 32O-W.</title>
        <authorList>
            <person name="Butler R.R.III."/>
            <person name="Wang J."/>
            <person name="Stark B.C."/>
            <person name="Pombert J.F."/>
        </authorList>
    </citation>
    <scope>NUCLEOTIDE SEQUENCE [LARGE SCALE GENOMIC DNA]</scope>
    <source>
        <strain evidence="1 2">32O-Y</strain>
    </source>
</reference>
<dbReference type="EMBL" id="CP013652">
    <property type="protein sequence ID" value="ALS20826.1"/>
    <property type="molecule type" value="Genomic_DNA"/>
</dbReference>